<sequence length="345" mass="39228">MEPTPAIRILADRLVDLELDNMRARSRHVSFNDYKPWSPSEEGIHISHKLGGYIFLPSDVSVPLPKETQYLNESLSVRHKNLQSSIQSLSDHQLLALHGCLDEEVENYTPEDELSVLVGDRSSFADTQKPKRELQSIRNGLWLKEKAWQVAQIRLSSFRASPLLASECFNVILIHLDMTGQVVSQESTWPRWAGFGAFTKRIEADYASMTGLGNDGWADVQQHYLLRIDKVFQSQPTPPRRAAATVYQTWLQDLDTKRDIWEHLTELVGANVFNKMKTQGHVEGNSVAMVKLWQIKLKKLLPDIRKLEDRVPSEPPNLETAESEFAIGLLFNEPVDFDKLAATVE</sequence>
<keyword evidence="2" id="KW-1185">Reference proteome</keyword>
<organism evidence="1 2">
    <name type="scientific">Colletotrichum tofieldiae</name>
    <dbReference type="NCBI Taxonomy" id="708197"/>
    <lineage>
        <taxon>Eukaryota</taxon>
        <taxon>Fungi</taxon>
        <taxon>Dikarya</taxon>
        <taxon>Ascomycota</taxon>
        <taxon>Pezizomycotina</taxon>
        <taxon>Sordariomycetes</taxon>
        <taxon>Hypocreomycetidae</taxon>
        <taxon>Glomerellales</taxon>
        <taxon>Glomerellaceae</taxon>
        <taxon>Colletotrichum</taxon>
        <taxon>Colletotrichum spaethianum species complex</taxon>
    </lineage>
</organism>
<proteinExistence type="predicted"/>
<gene>
    <name evidence="1" type="ORF">CT0861_09726</name>
</gene>
<reference evidence="1 2" key="1">
    <citation type="submission" date="2015-06" db="EMBL/GenBank/DDBJ databases">
        <title>Survival trade-offs in plant roots during colonization by closely related pathogenic and mutualistic fungi.</title>
        <authorList>
            <person name="Hacquard S."/>
            <person name="Kracher B."/>
            <person name="Hiruma K."/>
            <person name="Weinman A."/>
            <person name="Muench P."/>
            <person name="Garrido Oter R."/>
            <person name="Ver Loren van Themaat E."/>
            <person name="Dallerey J.-F."/>
            <person name="Damm U."/>
            <person name="Henrissat B."/>
            <person name="Lespinet O."/>
            <person name="Thon M."/>
            <person name="Kemen E."/>
            <person name="McHardy A.C."/>
            <person name="Schulze-Lefert P."/>
            <person name="O'Connell R.J."/>
        </authorList>
    </citation>
    <scope>NUCLEOTIDE SEQUENCE [LARGE SCALE GENOMIC DNA]</scope>
    <source>
        <strain evidence="1 2">0861</strain>
    </source>
</reference>
<comment type="caution">
    <text evidence="1">The sequence shown here is derived from an EMBL/GenBank/DDBJ whole genome shotgun (WGS) entry which is preliminary data.</text>
</comment>
<protein>
    <submittedName>
        <fullName evidence="1">Uncharacterized protein</fullName>
    </submittedName>
</protein>
<dbReference type="EMBL" id="LFIV01000083">
    <property type="protein sequence ID" value="KZL70836.1"/>
    <property type="molecule type" value="Genomic_DNA"/>
</dbReference>
<evidence type="ECO:0000313" key="1">
    <source>
        <dbReference type="EMBL" id="KZL70836.1"/>
    </source>
</evidence>
<accession>A0A161WIR6</accession>
<dbReference type="AlphaFoldDB" id="A0A161WIR6"/>
<name>A0A161WIR6_9PEZI</name>
<evidence type="ECO:0000313" key="2">
    <source>
        <dbReference type="Proteomes" id="UP000076552"/>
    </source>
</evidence>
<dbReference type="Proteomes" id="UP000076552">
    <property type="component" value="Unassembled WGS sequence"/>
</dbReference>